<proteinExistence type="predicted"/>
<accession>A0A3P5X9U6</accession>
<sequence length="49" mass="5165">MSIGCFTVPGGHPPGKVCPEPGRRRFVAAAYSITAQASRSPAPPVGWLW</sequence>
<dbReference type="AlphaFoldDB" id="A0A3P5X9U6"/>
<name>A0A3P5X9U6_9RHOB</name>
<keyword evidence="2" id="KW-1185">Reference proteome</keyword>
<organism evidence="1 2">
    <name type="scientific">Pseudogemmobacter humi</name>
    <dbReference type="NCBI Taxonomy" id="2483812"/>
    <lineage>
        <taxon>Bacteria</taxon>
        <taxon>Pseudomonadati</taxon>
        <taxon>Pseudomonadota</taxon>
        <taxon>Alphaproteobacteria</taxon>
        <taxon>Rhodobacterales</taxon>
        <taxon>Paracoccaceae</taxon>
        <taxon>Pseudogemmobacter</taxon>
    </lineage>
</organism>
<gene>
    <name evidence="1" type="ORF">XINFAN_01400</name>
</gene>
<protein>
    <submittedName>
        <fullName evidence="1">Uncharacterized protein</fullName>
    </submittedName>
</protein>
<evidence type="ECO:0000313" key="1">
    <source>
        <dbReference type="EMBL" id="VDC25139.1"/>
    </source>
</evidence>
<dbReference type="EMBL" id="UXAW01000051">
    <property type="protein sequence ID" value="VDC25139.1"/>
    <property type="molecule type" value="Genomic_DNA"/>
</dbReference>
<dbReference type="Proteomes" id="UP000277498">
    <property type="component" value="Unassembled WGS sequence"/>
</dbReference>
<evidence type="ECO:0000313" key="2">
    <source>
        <dbReference type="Proteomes" id="UP000277498"/>
    </source>
</evidence>
<reference evidence="1 2" key="1">
    <citation type="submission" date="2018-11" db="EMBL/GenBank/DDBJ databases">
        <authorList>
            <person name="Criscuolo A."/>
        </authorList>
    </citation>
    <scope>NUCLEOTIDE SEQUENCE [LARGE SCALE GENOMIC DNA]</scope>
    <source>
        <strain evidence="1">ACIP111625</strain>
    </source>
</reference>